<feature type="transmembrane region" description="Helical" evidence="5">
    <location>
        <begin position="23"/>
        <end position="43"/>
    </location>
</feature>
<sequence>MTELQTPTPVPVDFPPRTRLHPAWLVAGIGFIALLGAAAFRSVPSVLLDPLHEEFGWSHGTIGTAVSLNLLLYGLISPFAAALMDRFGIRTVVACALVLVAAGSGLTVFMTQPWHLILTWGLLVGIGVGSMSMPFVATITGRWFVRQRGLVTGVLTAAGATGQLVFLPLVSALAHAHGWRLPSLIVAGAALAVAPLVLLFIRDYPSDVGVRAYGAEPDSAAGIRVPAAGGASRALIVLGTIARRPGFWLLAGGFAVCGASTNGLVGTHFVSAAHDHGMPPTAAASLLALVGIFDVAGTIASGWLTDRLDPRYLLIGYYTLRGLSLLILPALLGPDTQPSLWVFIVFYGLDWVATVPPTVVLCRELFGADGPVAFGWVFASHQIGAAMAATGAGVIRDIQGSYDLAWYLAGALCGAAAVMSAVLRRAPQPS</sequence>
<dbReference type="InterPro" id="IPR020846">
    <property type="entry name" value="MFS_dom"/>
</dbReference>
<evidence type="ECO:0000256" key="5">
    <source>
        <dbReference type="SAM" id="Phobius"/>
    </source>
</evidence>
<evidence type="ECO:0000256" key="2">
    <source>
        <dbReference type="ARBA" id="ARBA00022692"/>
    </source>
</evidence>
<dbReference type="InterPro" id="IPR036259">
    <property type="entry name" value="MFS_trans_sf"/>
</dbReference>
<feature type="domain" description="Major facilitator superfamily (MFS) profile" evidence="6">
    <location>
        <begin position="25"/>
        <end position="428"/>
    </location>
</feature>
<evidence type="ECO:0000256" key="4">
    <source>
        <dbReference type="ARBA" id="ARBA00023136"/>
    </source>
</evidence>
<comment type="subcellular location">
    <subcellularLocation>
        <location evidence="1">Cell membrane</location>
        <topology evidence="1">Multi-pass membrane protein</topology>
    </subcellularLocation>
</comment>
<dbReference type="RefSeq" id="WP_195128115.1">
    <property type="nucleotide sequence ID" value="NZ_JADLQX010000002.1"/>
</dbReference>
<evidence type="ECO:0000256" key="1">
    <source>
        <dbReference type="ARBA" id="ARBA00004651"/>
    </source>
</evidence>
<dbReference type="CDD" id="cd17355">
    <property type="entry name" value="MFS_YcxA_like"/>
    <property type="match status" value="1"/>
</dbReference>
<gene>
    <name evidence="7" type="ORF">IU459_04420</name>
</gene>
<feature type="transmembrane region" description="Helical" evidence="5">
    <location>
        <begin position="282"/>
        <end position="305"/>
    </location>
</feature>
<protein>
    <submittedName>
        <fullName evidence="7">MFS transporter</fullName>
    </submittedName>
</protein>
<dbReference type="InterPro" id="IPR050327">
    <property type="entry name" value="Proton-linked_MCT"/>
</dbReference>
<dbReference type="SUPFAM" id="SSF103473">
    <property type="entry name" value="MFS general substrate transporter"/>
    <property type="match status" value="1"/>
</dbReference>
<dbReference type="InterPro" id="IPR011701">
    <property type="entry name" value="MFS"/>
</dbReference>
<keyword evidence="3 5" id="KW-1133">Transmembrane helix</keyword>
<dbReference type="PANTHER" id="PTHR11360">
    <property type="entry name" value="MONOCARBOXYLATE TRANSPORTER"/>
    <property type="match status" value="1"/>
</dbReference>
<feature type="transmembrane region" description="Helical" evidence="5">
    <location>
        <begin position="87"/>
        <end position="111"/>
    </location>
</feature>
<evidence type="ECO:0000256" key="3">
    <source>
        <dbReference type="ARBA" id="ARBA00022989"/>
    </source>
</evidence>
<comment type="caution">
    <text evidence="7">The sequence shown here is derived from an EMBL/GenBank/DDBJ whole genome shotgun (WGS) entry which is preliminary data.</text>
</comment>
<reference evidence="7 8" key="1">
    <citation type="submission" date="2020-10" db="EMBL/GenBank/DDBJ databases">
        <title>Identification of Nocardia species via Next-generation sequencing and recognition of intraspecies genetic diversity.</title>
        <authorList>
            <person name="Li P."/>
            <person name="Li P."/>
            <person name="Lu B."/>
        </authorList>
    </citation>
    <scope>NUCLEOTIDE SEQUENCE [LARGE SCALE GENOMIC DNA]</scope>
    <source>
        <strain evidence="7 8">BJ06-0157</strain>
    </source>
</reference>
<keyword evidence="4 5" id="KW-0472">Membrane</keyword>
<keyword evidence="8" id="KW-1185">Reference proteome</keyword>
<dbReference type="Proteomes" id="UP000702209">
    <property type="component" value="Unassembled WGS sequence"/>
</dbReference>
<dbReference type="Pfam" id="PF07690">
    <property type="entry name" value="MFS_1"/>
    <property type="match status" value="1"/>
</dbReference>
<feature type="transmembrane region" description="Helical" evidence="5">
    <location>
        <begin position="181"/>
        <end position="201"/>
    </location>
</feature>
<feature type="transmembrane region" description="Helical" evidence="5">
    <location>
        <begin position="247"/>
        <end position="270"/>
    </location>
</feature>
<dbReference type="PROSITE" id="PS50850">
    <property type="entry name" value="MFS"/>
    <property type="match status" value="1"/>
</dbReference>
<feature type="transmembrane region" description="Helical" evidence="5">
    <location>
        <begin position="312"/>
        <end position="332"/>
    </location>
</feature>
<accession>A0ABS0CPX6</accession>
<dbReference type="EMBL" id="JADLQX010000002">
    <property type="protein sequence ID" value="MBF6296788.1"/>
    <property type="molecule type" value="Genomic_DNA"/>
</dbReference>
<dbReference type="PANTHER" id="PTHR11360:SF284">
    <property type="entry name" value="EG:103B4.3 PROTEIN-RELATED"/>
    <property type="match status" value="1"/>
</dbReference>
<feature type="transmembrane region" description="Helical" evidence="5">
    <location>
        <begin position="55"/>
        <end position="75"/>
    </location>
</feature>
<evidence type="ECO:0000313" key="8">
    <source>
        <dbReference type="Proteomes" id="UP000702209"/>
    </source>
</evidence>
<organism evidence="7 8">
    <name type="scientific">Nocardia amamiensis</name>
    <dbReference type="NCBI Taxonomy" id="404578"/>
    <lineage>
        <taxon>Bacteria</taxon>
        <taxon>Bacillati</taxon>
        <taxon>Actinomycetota</taxon>
        <taxon>Actinomycetes</taxon>
        <taxon>Mycobacteriales</taxon>
        <taxon>Nocardiaceae</taxon>
        <taxon>Nocardia</taxon>
    </lineage>
</organism>
<dbReference type="Gene3D" id="1.20.1250.20">
    <property type="entry name" value="MFS general substrate transporter like domains"/>
    <property type="match status" value="2"/>
</dbReference>
<feature type="transmembrane region" description="Helical" evidence="5">
    <location>
        <begin position="117"/>
        <end position="137"/>
    </location>
</feature>
<evidence type="ECO:0000259" key="6">
    <source>
        <dbReference type="PROSITE" id="PS50850"/>
    </source>
</evidence>
<feature type="transmembrane region" description="Helical" evidence="5">
    <location>
        <begin position="404"/>
        <end position="423"/>
    </location>
</feature>
<name>A0ABS0CPX6_9NOCA</name>
<proteinExistence type="predicted"/>
<feature type="transmembrane region" description="Helical" evidence="5">
    <location>
        <begin position="149"/>
        <end position="169"/>
    </location>
</feature>
<keyword evidence="2 5" id="KW-0812">Transmembrane</keyword>
<feature type="transmembrane region" description="Helical" evidence="5">
    <location>
        <begin position="373"/>
        <end position="392"/>
    </location>
</feature>
<evidence type="ECO:0000313" key="7">
    <source>
        <dbReference type="EMBL" id="MBF6296788.1"/>
    </source>
</evidence>
<feature type="transmembrane region" description="Helical" evidence="5">
    <location>
        <begin position="338"/>
        <end position="361"/>
    </location>
</feature>